<dbReference type="STRING" id="1338436.LK10_11605"/>
<reference evidence="1 2" key="1">
    <citation type="submission" date="2014-09" db="EMBL/GenBank/DDBJ databases">
        <title>Genome sequence of Sinomonas sp. MUSC 117.</title>
        <authorList>
            <person name="Lee L.-H."/>
        </authorList>
    </citation>
    <scope>NUCLEOTIDE SEQUENCE [LARGE SCALE GENOMIC DNA]</scope>
    <source>
        <strain evidence="1 2">MUSC 117</strain>
    </source>
</reference>
<evidence type="ECO:0008006" key="3">
    <source>
        <dbReference type="Google" id="ProtNLM"/>
    </source>
</evidence>
<comment type="caution">
    <text evidence="1">The sequence shown here is derived from an EMBL/GenBank/DDBJ whole genome shotgun (WGS) entry which is preliminary data.</text>
</comment>
<sequence length="351" mass="39208">MGFHEDFGESGLLETLRDVYHKQSVFYRNLRETAERELGRDATAAIKSGLVEYGRWRAMTNRAQSAVVVAGDTPSSWLANWECADFLMFSSDPGLRVSHGPSSVSVAMSAPPELSYFQQHGQSEWLYDFWEWTLQGLSDEFARLTARADRSDDAIWTIAFEGEGIDEAAASLGEAKAVFAAPVRAIELIRQSSIHNGALYFFLARAIFAAYDASGEASIRSGVRAIGRERGEALRADHLRRGLPLNIKTEMDNWDGPLVSVWQWREEGTLTPNVWKQECTWCPYASAWNQFGAEGQKFGYLYDVELHTTLYNTYLPGTLVRWETLKTRGDATCGFRIEASDEVIAAAAATD</sequence>
<protein>
    <recommendedName>
        <fullName evidence="3">L-2-amino-thiazoline-4-carboxylic acid hydrolase</fullName>
    </recommendedName>
</protein>
<accession>A0A0B2ALE8</accession>
<evidence type="ECO:0000313" key="1">
    <source>
        <dbReference type="EMBL" id="KHL02736.1"/>
    </source>
</evidence>
<gene>
    <name evidence="1" type="ORF">LK10_11605</name>
</gene>
<name>A0A0B2ALE8_9MICC</name>
<dbReference type="AlphaFoldDB" id="A0A0B2ALE8"/>
<keyword evidence="2" id="KW-1185">Reference proteome</keyword>
<dbReference type="Proteomes" id="UP000030982">
    <property type="component" value="Unassembled WGS sequence"/>
</dbReference>
<dbReference type="OrthoDB" id="5174600at2"/>
<organism evidence="1 2">
    <name type="scientific">Sinomonas humi</name>
    <dbReference type="NCBI Taxonomy" id="1338436"/>
    <lineage>
        <taxon>Bacteria</taxon>
        <taxon>Bacillati</taxon>
        <taxon>Actinomycetota</taxon>
        <taxon>Actinomycetes</taxon>
        <taxon>Micrococcales</taxon>
        <taxon>Micrococcaceae</taxon>
        <taxon>Sinomonas</taxon>
    </lineage>
</organism>
<dbReference type="RefSeq" id="WP_043123809.1">
    <property type="nucleotide sequence ID" value="NZ_JTDL01000116.1"/>
</dbReference>
<dbReference type="EMBL" id="JTDL01000116">
    <property type="protein sequence ID" value="KHL02736.1"/>
    <property type="molecule type" value="Genomic_DNA"/>
</dbReference>
<proteinExistence type="predicted"/>
<evidence type="ECO:0000313" key="2">
    <source>
        <dbReference type="Proteomes" id="UP000030982"/>
    </source>
</evidence>